<keyword evidence="2" id="KW-1185">Reference proteome</keyword>
<evidence type="ECO:0000313" key="2">
    <source>
        <dbReference type="Proteomes" id="UP000799754"/>
    </source>
</evidence>
<comment type="caution">
    <text evidence="1">The sequence shown here is derived from an EMBL/GenBank/DDBJ whole genome shotgun (WGS) entry which is preliminary data.</text>
</comment>
<proteinExistence type="predicted"/>
<sequence length="1171" mass="133105">MRWLKKNNYHDKKLPIRQQIKPWNQSWRSDFYEKQWMIFAPTFSTAIQHLDLGIVPATAGQPYELEEAHILPFIEKSTETGEGSFGQVTKYVLHKDHIDPVSEAALPNHTAYAVKFIKGEHMNAQEVADDWRREVKALRMMNKLNQEHIVRFVTAFRRRKRDRTQEHYLMFEWADNGNLRDLWRTTHTRNLTCSLVKDVVEQILGLATALQAAHNLNKTEASYRHGDLKPENILCFKGEGQIGTLKIGDWGEAKFHEEDQVTEMRPSRTTAKHGTRRYEAPEVETGVQVKWLGQSRKRRSRLNDIWAMGCITLECLVWILYGPDGLKQFDIDVGNESFYQSDVQNGKYVAWVHPAAVRWMDTMAQDSACSVGTTALGDLLEVVRTALLVVKLPRRLGTGLPEPDAVRPRADSGIGTNTTRDEAAIDLQNDDHLSSDDETPTVEGVPMVTVTGPDNEPQQEREEEAEKIPVPAEPEEEGPARCLSREFKRRMEHIFYEDENPGYWDTHEERPRTVPLDLASSSVITRRPSGSKVDYAPPDLNENDWKPHLDNDYALNMFTTIGQDRLPKQPSTCSVSDVCDTCKMFVTGLWEIDFEMKYDATVLAASAASNTCQLCALLWRTYDLHCKSRPKSVRVERAGHVLKMNSNRDAVLTIVRQFGKDLGSTTDYQIGLIEIPEAGSPTHIGIIQHWLRDCDDRHKEPLVQCRNTSKSELPTRLLDIGSTSSGVVYLRERKNLPADNGDWIALSHQWGKGKYCTTRSNLEEHLSGIKFEDLPDTFKDAVKITRALGKRYLWIDSLCVIQGKDGDFKDEAKRMEGVYSGAYCVIAASSATDHYSGFLNKRKRRDYVGFKPQEKDQSPFFICENVDNFKRHVLDAGLNSRGWVLQEHALARRTIFFTEHQTYFECGCGVQCETSTKLWNGSASFLGDPEFPRLLYQATQGGKILRIQGLFSKYSRLGLSKAYDRPVAIAGLQKRLLSTIRVAGDFGILDGRDTKGLLRRTLLWRRGSKVSSLRPIDFSESQATISVPSWSWMAYEGGIDYLKLEFDHWDWAHLQSPWNTEHEKRIADVDPSTLNITLVSHAQICDFKAATETEIERHLDNQGRLLQGRPLCVVLGRTKGTDAVDDQKHCVLIVAPKLDRDTFGNRIYERIGVAILPGKCISPNTKIVHIQ</sequence>
<dbReference type="EMBL" id="MU006706">
    <property type="protein sequence ID" value="KAF2630601.1"/>
    <property type="molecule type" value="Genomic_DNA"/>
</dbReference>
<dbReference type="Proteomes" id="UP000799754">
    <property type="component" value="Unassembled WGS sequence"/>
</dbReference>
<protein>
    <submittedName>
        <fullName evidence="1">Uncharacterized protein</fullName>
    </submittedName>
</protein>
<gene>
    <name evidence="1" type="ORF">BU25DRAFT_334690</name>
</gene>
<evidence type="ECO:0000313" key="1">
    <source>
        <dbReference type="EMBL" id="KAF2630601.1"/>
    </source>
</evidence>
<reference evidence="1" key="1">
    <citation type="journal article" date="2020" name="Stud. Mycol.">
        <title>101 Dothideomycetes genomes: a test case for predicting lifestyles and emergence of pathogens.</title>
        <authorList>
            <person name="Haridas S."/>
            <person name="Albert R."/>
            <person name="Binder M."/>
            <person name="Bloem J."/>
            <person name="Labutti K."/>
            <person name="Salamov A."/>
            <person name="Andreopoulos B."/>
            <person name="Baker S."/>
            <person name="Barry K."/>
            <person name="Bills G."/>
            <person name="Bluhm B."/>
            <person name="Cannon C."/>
            <person name="Castanera R."/>
            <person name="Culley D."/>
            <person name="Daum C."/>
            <person name="Ezra D."/>
            <person name="Gonzalez J."/>
            <person name="Henrissat B."/>
            <person name="Kuo A."/>
            <person name="Liang C."/>
            <person name="Lipzen A."/>
            <person name="Lutzoni F."/>
            <person name="Magnuson J."/>
            <person name="Mondo S."/>
            <person name="Nolan M."/>
            <person name="Ohm R."/>
            <person name="Pangilinan J."/>
            <person name="Park H.-J."/>
            <person name="Ramirez L."/>
            <person name="Alfaro M."/>
            <person name="Sun H."/>
            <person name="Tritt A."/>
            <person name="Yoshinaga Y."/>
            <person name="Zwiers L.-H."/>
            <person name="Turgeon B."/>
            <person name="Goodwin S."/>
            <person name="Spatafora J."/>
            <person name="Crous P."/>
            <person name="Grigoriev I."/>
        </authorList>
    </citation>
    <scope>NUCLEOTIDE SEQUENCE</scope>
    <source>
        <strain evidence="1">CBS 525.71</strain>
    </source>
</reference>
<organism evidence="1 2">
    <name type="scientific">Macroventuria anomochaeta</name>
    <dbReference type="NCBI Taxonomy" id="301207"/>
    <lineage>
        <taxon>Eukaryota</taxon>
        <taxon>Fungi</taxon>
        <taxon>Dikarya</taxon>
        <taxon>Ascomycota</taxon>
        <taxon>Pezizomycotina</taxon>
        <taxon>Dothideomycetes</taxon>
        <taxon>Pleosporomycetidae</taxon>
        <taxon>Pleosporales</taxon>
        <taxon>Pleosporineae</taxon>
        <taxon>Didymellaceae</taxon>
        <taxon>Macroventuria</taxon>
    </lineage>
</organism>
<name>A0ACB6S8R7_9PLEO</name>
<accession>A0ACB6S8R7</accession>